<proteinExistence type="inferred from homology"/>
<dbReference type="InterPro" id="IPR005995">
    <property type="entry name" value="Pgm_bpd_ind"/>
</dbReference>
<keyword evidence="6 8" id="KW-0464">Manganese</keyword>
<evidence type="ECO:0000259" key="12">
    <source>
        <dbReference type="Pfam" id="PF01676"/>
    </source>
</evidence>
<dbReference type="PIRSF" id="PIRSF001492">
    <property type="entry name" value="IPGAM"/>
    <property type="match status" value="1"/>
</dbReference>
<dbReference type="Proteomes" id="UP000177171">
    <property type="component" value="Unassembled WGS sequence"/>
</dbReference>
<dbReference type="GO" id="GO:0030145">
    <property type="term" value="F:manganese ion binding"/>
    <property type="evidence" value="ECO:0007669"/>
    <property type="project" value="UniProtKB-UniRule"/>
</dbReference>
<feature type="domain" description="BPG-independent PGAM N-terminal" evidence="13">
    <location>
        <begin position="163"/>
        <end position="320"/>
    </location>
</feature>
<evidence type="ECO:0000256" key="11">
    <source>
        <dbReference type="PIRSR" id="PIRSR001492-3"/>
    </source>
</evidence>
<feature type="binding site" evidence="8 11">
    <location>
        <position position="425"/>
    </location>
    <ligand>
        <name>Mn(2+)</name>
        <dbReference type="ChEBI" id="CHEBI:29035"/>
        <label>1</label>
    </ligand>
</feature>
<evidence type="ECO:0000256" key="6">
    <source>
        <dbReference type="ARBA" id="ARBA00023211"/>
    </source>
</evidence>
<comment type="catalytic activity">
    <reaction evidence="1 8">
        <text>(2R)-2-phosphoglycerate = (2R)-3-phosphoglycerate</text>
        <dbReference type="Rhea" id="RHEA:15901"/>
        <dbReference type="ChEBI" id="CHEBI:58272"/>
        <dbReference type="ChEBI" id="CHEBI:58289"/>
        <dbReference type="EC" id="5.4.2.12"/>
    </reaction>
</comment>
<feature type="binding site" evidence="8">
    <location>
        <position position="212"/>
    </location>
    <ligand>
        <name>substrate</name>
    </ligand>
</feature>
<comment type="pathway">
    <text evidence="2 8">Carbohydrate degradation; glycolysis; pyruvate from D-glyceraldehyde 3-phosphate: step 3/5.</text>
</comment>
<dbReference type="GO" id="GO:0006007">
    <property type="term" value="P:glucose catabolic process"/>
    <property type="evidence" value="ECO:0007669"/>
    <property type="project" value="InterPro"/>
</dbReference>
<evidence type="ECO:0000256" key="4">
    <source>
        <dbReference type="ARBA" id="ARBA00022723"/>
    </source>
</evidence>
<comment type="caution">
    <text evidence="8">Lacks conserved residue(s) required for the propagation of feature annotation.</text>
</comment>
<feature type="binding site" evidence="8 11">
    <location>
        <position position="421"/>
    </location>
    <ligand>
        <name>Mn(2+)</name>
        <dbReference type="ChEBI" id="CHEBI:29035"/>
        <label>1</label>
    </ligand>
</feature>
<organism evidence="14 15">
    <name type="scientific">Candidatus Sungbacteria bacterium RIFCSPLOWO2_12_FULL_41_11</name>
    <dbReference type="NCBI Taxonomy" id="1802286"/>
    <lineage>
        <taxon>Bacteria</taxon>
        <taxon>Candidatus Sungiibacteriota</taxon>
    </lineage>
</organism>
<dbReference type="SUPFAM" id="SSF64158">
    <property type="entry name" value="2,3-Bisphosphoglycerate-independent phosphoglycerate mutase, substrate-binding domain"/>
    <property type="match status" value="1"/>
</dbReference>
<evidence type="ECO:0000256" key="7">
    <source>
        <dbReference type="ARBA" id="ARBA00023235"/>
    </source>
</evidence>
<feature type="binding site" evidence="8 11">
    <location>
        <position position="13"/>
    </location>
    <ligand>
        <name>Mn(2+)</name>
        <dbReference type="ChEBI" id="CHEBI:29035"/>
        <label>2</label>
    </ligand>
</feature>
<comment type="similarity">
    <text evidence="3 8">Belongs to the BPG-independent phosphoglycerate mutase family.</text>
</comment>
<dbReference type="Pfam" id="PF01676">
    <property type="entry name" value="Metalloenzyme"/>
    <property type="match status" value="1"/>
</dbReference>
<feature type="binding site" evidence="8">
    <location>
        <position position="206"/>
    </location>
    <ligand>
        <name>substrate</name>
    </ligand>
</feature>
<comment type="subunit">
    <text evidence="8">Monomer.</text>
</comment>
<dbReference type="HAMAP" id="MF_01038">
    <property type="entry name" value="GpmI"/>
    <property type="match status" value="1"/>
</dbReference>
<comment type="cofactor">
    <cofactor evidence="8">
        <name>Mn(2+)</name>
        <dbReference type="ChEBI" id="CHEBI:29035"/>
    </cofactor>
    <text evidence="8">Binds 2 manganese ions per subunit.</text>
</comment>
<dbReference type="InterPro" id="IPR036646">
    <property type="entry name" value="PGAM_B_sf"/>
</dbReference>
<accession>A0A1G2LSJ8</accession>
<dbReference type="PANTHER" id="PTHR31637:SF0">
    <property type="entry name" value="2,3-BISPHOSPHOGLYCERATE-INDEPENDENT PHOSPHOGLYCERATE MUTASE"/>
    <property type="match status" value="1"/>
</dbReference>
<feature type="binding site" evidence="8 11">
    <location>
        <position position="481"/>
    </location>
    <ligand>
        <name>Mn(2+)</name>
        <dbReference type="ChEBI" id="CHEBI:29035"/>
        <label>1</label>
    </ligand>
</feature>
<dbReference type="NCBIfam" id="TIGR01307">
    <property type="entry name" value="pgm_bpd_ind"/>
    <property type="match status" value="1"/>
</dbReference>
<feature type="binding site" evidence="8 11">
    <location>
        <position position="63"/>
    </location>
    <ligand>
        <name>Mn(2+)</name>
        <dbReference type="ChEBI" id="CHEBI:29035"/>
        <label>2</label>
    </ligand>
</feature>
<dbReference type="GO" id="GO:0005829">
    <property type="term" value="C:cytosol"/>
    <property type="evidence" value="ECO:0007669"/>
    <property type="project" value="TreeGrafter"/>
</dbReference>
<dbReference type="Gene3D" id="3.40.720.10">
    <property type="entry name" value="Alkaline Phosphatase, subunit A"/>
    <property type="match status" value="1"/>
</dbReference>
<dbReference type="InterPro" id="IPR006124">
    <property type="entry name" value="Metalloenzyme"/>
</dbReference>
<dbReference type="UniPathway" id="UPA00109">
    <property type="reaction ID" value="UER00186"/>
</dbReference>
<feature type="binding site" evidence="8 11">
    <location>
        <position position="462"/>
    </location>
    <ligand>
        <name>Mn(2+)</name>
        <dbReference type="ChEBI" id="CHEBI:29035"/>
        <label>2</label>
    </ligand>
</feature>
<gene>
    <name evidence="8" type="primary">gpmI</name>
    <name evidence="14" type="ORF">A3G49_05285</name>
</gene>
<evidence type="ECO:0000256" key="10">
    <source>
        <dbReference type="PIRSR" id="PIRSR001492-1"/>
    </source>
</evidence>
<evidence type="ECO:0000256" key="5">
    <source>
        <dbReference type="ARBA" id="ARBA00023152"/>
    </source>
</evidence>
<dbReference type="EMBL" id="MHQY01000005">
    <property type="protein sequence ID" value="OHA14577.1"/>
    <property type="molecule type" value="Genomic_DNA"/>
</dbReference>
<feature type="binding site" evidence="8 11">
    <location>
        <position position="463"/>
    </location>
    <ligand>
        <name>Mn(2+)</name>
        <dbReference type="ChEBI" id="CHEBI:29035"/>
        <label>2</label>
    </ligand>
</feature>
<evidence type="ECO:0000313" key="14">
    <source>
        <dbReference type="EMBL" id="OHA14577.1"/>
    </source>
</evidence>
<keyword evidence="7 8" id="KW-0413">Isomerase</keyword>
<sequence>MQSYKPVILIILDGFGISEEIKGNPIAAAEKPTFGFFEKNFPFTTVQASSLAVGLPYGEAGNSEVGHLTIGAGRPIYHHLPRIIYSIRDGSFFQNPSFLSAVEHVRKNSSALHLLGMVSSGSVHAYVEHLYALMEFLKQQDFRDKPFDSAPAGSEARPWRQGRVFLHILTDGKDAPMKEGGEFVKRLQDKISAEFPFITIASVVGRTFAMDRDQRWEKIKKIYDMLTTGQGFQFRDPAKYINDSYVNGVSDEFIEPGMLVDDSGNPVGRVNHNDAMITFNFREDSMREISEALVKKDFSGFVRGTVLSNFLLVTMTEYEEGLEALPAFSPLKIKRCLSEVISNAGLNQLHIAESEKYAHVTYFFNGGKEEAYPHEERLLIPSPRTAHFDEVPEMNAAGVKEAIFGGFSSFDFILANFANADMVGHSGNFDAVKKSIEVLDKALGEIVITLLKSGGALIITGDHGNAERKLDIISGEKSTKHTINAVPFFLVGKDFKLERERTAQEITAKKKTIGGVLTDIAPTVLELLGLEKPVEMIGKSLLSDIVGKF</sequence>
<protein>
    <recommendedName>
        <fullName evidence="8 9">2,3-bisphosphoglycerate-independent phosphoglycerate mutase</fullName>
        <shortName evidence="8">BPG-independent PGAM</shortName>
        <shortName evidence="8">Phosphoglyceromutase</shortName>
        <shortName evidence="8">iPGM</shortName>
        <ecNumber evidence="8 9">5.4.2.12</ecNumber>
    </recommendedName>
</protein>
<feature type="binding site" evidence="8">
    <location>
        <position position="124"/>
    </location>
    <ligand>
        <name>substrate</name>
    </ligand>
</feature>
<dbReference type="InterPro" id="IPR017850">
    <property type="entry name" value="Alkaline_phosphatase_core_sf"/>
</dbReference>
<evidence type="ECO:0000256" key="9">
    <source>
        <dbReference type="NCBIfam" id="TIGR01307"/>
    </source>
</evidence>
<dbReference type="Pfam" id="PF06415">
    <property type="entry name" value="iPGM_N"/>
    <property type="match status" value="2"/>
</dbReference>
<feature type="active site" description="Phosphoserine intermediate" evidence="8 10">
    <location>
        <position position="63"/>
    </location>
</feature>
<evidence type="ECO:0000256" key="2">
    <source>
        <dbReference type="ARBA" id="ARBA00004798"/>
    </source>
</evidence>
<feature type="domain" description="BPG-independent PGAM N-terminal" evidence="13">
    <location>
        <begin position="86"/>
        <end position="142"/>
    </location>
</feature>
<dbReference type="PANTHER" id="PTHR31637">
    <property type="entry name" value="2,3-BISPHOSPHOGLYCERATE-INDEPENDENT PHOSPHOGLYCERATE MUTASE"/>
    <property type="match status" value="1"/>
</dbReference>
<dbReference type="GO" id="GO:0006096">
    <property type="term" value="P:glycolytic process"/>
    <property type="evidence" value="ECO:0007669"/>
    <property type="project" value="UniProtKB-UniRule"/>
</dbReference>
<evidence type="ECO:0000256" key="1">
    <source>
        <dbReference type="ARBA" id="ARBA00000370"/>
    </source>
</evidence>
<evidence type="ECO:0000259" key="13">
    <source>
        <dbReference type="Pfam" id="PF06415"/>
    </source>
</evidence>
<comment type="caution">
    <text evidence="14">The sequence shown here is derived from an EMBL/GenBank/DDBJ whole genome shotgun (WGS) entry which is preliminary data.</text>
</comment>
<feature type="binding site" evidence="8">
    <location>
        <position position="356"/>
    </location>
    <ligand>
        <name>substrate</name>
    </ligand>
</feature>
<dbReference type="InterPro" id="IPR011258">
    <property type="entry name" value="BPG-indep_PGM_N"/>
</dbReference>
<feature type="domain" description="Metalloenzyme" evidence="12">
    <location>
        <begin position="5"/>
        <end position="532"/>
    </location>
</feature>
<evidence type="ECO:0000256" key="8">
    <source>
        <dbReference type="HAMAP-Rule" id="MF_01038"/>
    </source>
</evidence>
<reference evidence="14 15" key="1">
    <citation type="journal article" date="2016" name="Nat. Commun.">
        <title>Thousands of microbial genomes shed light on interconnected biogeochemical processes in an aquifer system.</title>
        <authorList>
            <person name="Anantharaman K."/>
            <person name="Brown C.T."/>
            <person name="Hug L.A."/>
            <person name="Sharon I."/>
            <person name="Castelle C.J."/>
            <person name="Probst A.J."/>
            <person name="Thomas B.C."/>
            <person name="Singh A."/>
            <person name="Wilkins M.J."/>
            <person name="Karaoz U."/>
            <person name="Brodie E.L."/>
            <person name="Williams K.H."/>
            <person name="Hubbard S.S."/>
            <person name="Banfield J.F."/>
        </authorList>
    </citation>
    <scope>NUCLEOTIDE SEQUENCE [LARGE SCALE GENOMIC DNA]</scope>
</reference>
<dbReference type="CDD" id="cd16010">
    <property type="entry name" value="iPGM"/>
    <property type="match status" value="1"/>
</dbReference>
<keyword evidence="5 8" id="KW-0324">Glycolysis</keyword>
<evidence type="ECO:0000313" key="15">
    <source>
        <dbReference type="Proteomes" id="UP000177171"/>
    </source>
</evidence>
<comment type="function">
    <text evidence="8">Catalyzes the interconversion of 2-phosphoglycerate and 3-phosphoglycerate.</text>
</comment>
<dbReference type="AlphaFoldDB" id="A0A1G2LSJ8"/>
<evidence type="ECO:0000256" key="3">
    <source>
        <dbReference type="ARBA" id="ARBA00008819"/>
    </source>
</evidence>
<dbReference type="EC" id="5.4.2.12" evidence="8 9"/>
<dbReference type="GO" id="GO:0004619">
    <property type="term" value="F:phosphoglycerate mutase activity"/>
    <property type="evidence" value="ECO:0007669"/>
    <property type="project" value="UniProtKB-UniRule"/>
</dbReference>
<dbReference type="Gene3D" id="3.40.1450.10">
    <property type="entry name" value="BPG-independent phosphoglycerate mutase, domain B"/>
    <property type="match status" value="1"/>
</dbReference>
<dbReference type="SUPFAM" id="SSF53649">
    <property type="entry name" value="Alkaline phosphatase-like"/>
    <property type="match status" value="1"/>
</dbReference>
<name>A0A1G2LSJ8_9BACT</name>
<keyword evidence="4 8" id="KW-0479">Metal-binding</keyword>